<keyword evidence="12" id="KW-1185">Reference proteome</keyword>
<feature type="compositionally biased region" description="Basic and acidic residues" evidence="9">
    <location>
        <begin position="265"/>
        <end position="285"/>
    </location>
</feature>
<feature type="compositionally biased region" description="Basic residues" evidence="9">
    <location>
        <begin position="338"/>
        <end position="349"/>
    </location>
</feature>
<evidence type="ECO:0000256" key="3">
    <source>
        <dbReference type="ARBA" id="ARBA00022853"/>
    </source>
</evidence>
<evidence type="ECO:0000256" key="8">
    <source>
        <dbReference type="PROSITE-ProRule" id="PRU00035"/>
    </source>
</evidence>
<feature type="compositionally biased region" description="Acidic residues" evidence="9">
    <location>
        <begin position="92"/>
        <end position="135"/>
    </location>
</feature>
<dbReference type="SMART" id="SM00297">
    <property type="entry name" value="BROMO"/>
    <property type="match status" value="1"/>
</dbReference>
<reference evidence="11" key="1">
    <citation type="submission" date="2022-11" db="EMBL/GenBank/DDBJ databases">
        <authorList>
            <person name="Petersen C."/>
        </authorList>
    </citation>
    <scope>NUCLEOTIDE SEQUENCE</scope>
    <source>
        <strain evidence="11">IBT 29864</strain>
    </source>
</reference>
<dbReference type="PANTHER" id="PTHR16062">
    <property type="entry name" value="SWI/SNF-RELATED"/>
    <property type="match status" value="1"/>
</dbReference>
<gene>
    <name evidence="11" type="ORF">N7496_010993</name>
</gene>
<keyword evidence="5 8" id="KW-0103">Bromodomain</keyword>
<dbReference type="OrthoDB" id="6017at2759"/>
<sequence>MSTKRRGAAAATPEVRLRGQKRRKVSVSRRTLALYLSRASRGTNLGRDGLSGIDSTESCCGCVALLPKSLSRGQWSFATSSYGDAQMTVEESPVDPEESDQIPSPEDSEPADEAEAEEDSEAEDDEKETEADFEGDSLQTAQDKIMTELTRLKDDDGEDVAYPFIGKPDRNLYRDYYEIIQHPVSLRTIQKQVRGTDSRKNPSKTTAFPTWKSFEEEVAYIWRNAREYNEDGSDISMLAGILEEYFKRRVAEAKKHVPDPTQVDGHPEMPRIKLKMGAKDVEPRSQRLTLKMAGQTSETPSKDEGVPSGVTVDKESLKRQQELVRTGSASQEADTHRMSPRNRSLRRHLASPSRSSVATTPSISEQPQNGPAVAKDVAGVIKSESSGLTSHHPETTRPLNGLHGVPSEPHDSKASSKTGNSPHPMLLTDSLLHHTAPVPQPVATSPLDSLLRRPGQDANSALIRNVQIATHPSLSLKHGLSLDIPPSATLSQQSITINLPASHRLLTIRPTVVSGTAQRHVKMVALVGMQRLHPSAADASGLAYDIPLHPGTTKVDLEAIAGPARGVPKTGPPGSEIDYERVTIFLNLLR</sequence>
<proteinExistence type="predicted"/>
<feature type="region of interest" description="Disordered" evidence="9">
    <location>
        <begin position="1"/>
        <end position="24"/>
    </location>
</feature>
<accession>A0A9W9RE50</accession>
<dbReference type="Pfam" id="PF22994">
    <property type="entry name" value="RSC4_Ig_like"/>
    <property type="match status" value="1"/>
</dbReference>
<evidence type="ECO:0000259" key="10">
    <source>
        <dbReference type="PROSITE" id="PS50014"/>
    </source>
</evidence>
<dbReference type="RefSeq" id="XP_056549866.1">
    <property type="nucleotide sequence ID" value="XM_056703906.1"/>
</dbReference>
<dbReference type="EMBL" id="JAPZBS010000009">
    <property type="protein sequence ID" value="KAJ5358580.1"/>
    <property type="molecule type" value="Genomic_DNA"/>
</dbReference>
<evidence type="ECO:0000256" key="2">
    <source>
        <dbReference type="ARBA" id="ARBA00022737"/>
    </source>
</evidence>
<dbReference type="GO" id="GO:0006338">
    <property type="term" value="P:chromatin remodeling"/>
    <property type="evidence" value="ECO:0007669"/>
    <property type="project" value="InterPro"/>
</dbReference>
<keyword evidence="7" id="KW-0539">Nucleus</keyword>
<evidence type="ECO:0000256" key="9">
    <source>
        <dbReference type="SAM" id="MobiDB-lite"/>
    </source>
</evidence>
<reference evidence="11" key="2">
    <citation type="journal article" date="2023" name="IMA Fungus">
        <title>Comparative genomic study of the Penicillium genus elucidates a diverse pangenome and 15 lateral gene transfer events.</title>
        <authorList>
            <person name="Petersen C."/>
            <person name="Sorensen T."/>
            <person name="Nielsen M.R."/>
            <person name="Sondergaard T.E."/>
            <person name="Sorensen J.L."/>
            <person name="Fitzpatrick D.A."/>
            <person name="Frisvad J.C."/>
            <person name="Nielsen K.L."/>
        </authorList>
    </citation>
    <scope>NUCLEOTIDE SEQUENCE</scope>
    <source>
        <strain evidence="11">IBT 29864</strain>
    </source>
</reference>
<feature type="compositionally biased region" description="Basic and acidic residues" evidence="9">
    <location>
        <begin position="312"/>
        <end position="322"/>
    </location>
</feature>
<evidence type="ECO:0000256" key="6">
    <source>
        <dbReference type="ARBA" id="ARBA00023163"/>
    </source>
</evidence>
<dbReference type="InterPro" id="IPR054551">
    <property type="entry name" value="RSC4_Ig-like"/>
</dbReference>
<dbReference type="InterPro" id="IPR036427">
    <property type="entry name" value="Bromodomain-like_sf"/>
</dbReference>
<dbReference type="InterPro" id="IPR001487">
    <property type="entry name" value="Bromodomain"/>
</dbReference>
<dbReference type="AlphaFoldDB" id="A0A9W9RE50"/>
<keyword evidence="4" id="KW-0805">Transcription regulation</keyword>
<name>A0A9W9RE50_9EURO</name>
<dbReference type="GO" id="GO:0006368">
    <property type="term" value="P:transcription elongation by RNA polymerase II"/>
    <property type="evidence" value="ECO:0007669"/>
    <property type="project" value="TreeGrafter"/>
</dbReference>
<keyword evidence="3" id="KW-0156">Chromatin regulator</keyword>
<dbReference type="SUPFAM" id="SSF47370">
    <property type="entry name" value="Bromodomain"/>
    <property type="match status" value="1"/>
</dbReference>
<dbReference type="Pfam" id="PF00439">
    <property type="entry name" value="Bromodomain"/>
    <property type="match status" value="1"/>
</dbReference>
<evidence type="ECO:0000313" key="12">
    <source>
        <dbReference type="Proteomes" id="UP001147782"/>
    </source>
</evidence>
<evidence type="ECO:0000256" key="5">
    <source>
        <dbReference type="ARBA" id="ARBA00023117"/>
    </source>
</evidence>
<evidence type="ECO:0000256" key="1">
    <source>
        <dbReference type="ARBA" id="ARBA00004123"/>
    </source>
</evidence>
<dbReference type="PANTHER" id="PTHR16062:SF19">
    <property type="entry name" value="PROTEIN POLYBROMO-1"/>
    <property type="match status" value="1"/>
</dbReference>
<dbReference type="Proteomes" id="UP001147782">
    <property type="component" value="Unassembled WGS sequence"/>
</dbReference>
<dbReference type="CDD" id="cd04369">
    <property type="entry name" value="Bromodomain"/>
    <property type="match status" value="1"/>
</dbReference>
<dbReference type="Gene3D" id="1.20.920.10">
    <property type="entry name" value="Bromodomain-like"/>
    <property type="match status" value="1"/>
</dbReference>
<protein>
    <recommendedName>
        <fullName evidence="10">Bromo domain-containing protein</fullName>
    </recommendedName>
</protein>
<feature type="compositionally biased region" description="Polar residues" evidence="9">
    <location>
        <begin position="352"/>
        <end position="369"/>
    </location>
</feature>
<keyword evidence="2" id="KW-0677">Repeat</keyword>
<keyword evidence="6" id="KW-0804">Transcription</keyword>
<dbReference type="InterPro" id="IPR037382">
    <property type="entry name" value="Rsc/polybromo"/>
</dbReference>
<feature type="region of interest" description="Disordered" evidence="9">
    <location>
        <begin position="84"/>
        <end position="141"/>
    </location>
</feature>
<comment type="subcellular location">
    <subcellularLocation>
        <location evidence="1">Nucleus</location>
    </subcellularLocation>
</comment>
<dbReference type="GO" id="GO:0016586">
    <property type="term" value="C:RSC-type complex"/>
    <property type="evidence" value="ECO:0007669"/>
    <property type="project" value="InterPro"/>
</dbReference>
<feature type="domain" description="Bromo" evidence="10">
    <location>
        <begin position="156"/>
        <end position="236"/>
    </location>
</feature>
<evidence type="ECO:0000313" key="11">
    <source>
        <dbReference type="EMBL" id="KAJ5358580.1"/>
    </source>
</evidence>
<feature type="region of interest" description="Disordered" evidence="9">
    <location>
        <begin position="256"/>
        <end position="427"/>
    </location>
</feature>
<evidence type="ECO:0000256" key="7">
    <source>
        <dbReference type="ARBA" id="ARBA00023242"/>
    </source>
</evidence>
<dbReference type="PROSITE" id="PS50014">
    <property type="entry name" value="BROMODOMAIN_2"/>
    <property type="match status" value="1"/>
</dbReference>
<dbReference type="GeneID" id="81443085"/>
<comment type="caution">
    <text evidence="11">The sequence shown here is derived from an EMBL/GenBank/DDBJ whole genome shotgun (WGS) entry which is preliminary data.</text>
</comment>
<organism evidence="11 12">
    <name type="scientific">Penicillium cataractarum</name>
    <dbReference type="NCBI Taxonomy" id="2100454"/>
    <lineage>
        <taxon>Eukaryota</taxon>
        <taxon>Fungi</taxon>
        <taxon>Dikarya</taxon>
        <taxon>Ascomycota</taxon>
        <taxon>Pezizomycotina</taxon>
        <taxon>Eurotiomycetes</taxon>
        <taxon>Eurotiomycetidae</taxon>
        <taxon>Eurotiales</taxon>
        <taxon>Aspergillaceae</taxon>
        <taxon>Penicillium</taxon>
    </lineage>
</organism>
<evidence type="ECO:0000256" key="4">
    <source>
        <dbReference type="ARBA" id="ARBA00023015"/>
    </source>
</evidence>
<dbReference type="GO" id="GO:0003682">
    <property type="term" value="F:chromatin binding"/>
    <property type="evidence" value="ECO:0007669"/>
    <property type="project" value="TreeGrafter"/>
</dbReference>